<accession>A0A0F9HJZ8</accession>
<reference evidence="1" key="1">
    <citation type="journal article" date="2015" name="Nature">
        <title>Complex archaea that bridge the gap between prokaryotes and eukaryotes.</title>
        <authorList>
            <person name="Spang A."/>
            <person name="Saw J.H."/>
            <person name="Jorgensen S.L."/>
            <person name="Zaremba-Niedzwiedzka K."/>
            <person name="Martijn J."/>
            <person name="Lind A.E."/>
            <person name="van Eijk R."/>
            <person name="Schleper C."/>
            <person name="Guy L."/>
            <person name="Ettema T.J."/>
        </authorList>
    </citation>
    <scope>NUCLEOTIDE SEQUENCE</scope>
</reference>
<feature type="non-terminal residue" evidence="1">
    <location>
        <position position="1"/>
    </location>
</feature>
<dbReference type="AlphaFoldDB" id="A0A0F9HJZ8"/>
<dbReference type="EMBL" id="LAZR01022388">
    <property type="protein sequence ID" value="KKL82025.1"/>
    <property type="molecule type" value="Genomic_DNA"/>
</dbReference>
<name>A0A0F9HJZ8_9ZZZZ</name>
<evidence type="ECO:0000313" key="1">
    <source>
        <dbReference type="EMBL" id="KKL82025.1"/>
    </source>
</evidence>
<comment type="caution">
    <text evidence="1">The sequence shown here is derived from an EMBL/GenBank/DDBJ whole genome shotgun (WGS) entry which is preliminary data.</text>
</comment>
<sequence>VCVVAKEDHETALAKMPKNLADIIRKYVEEGKIGNQEVVGFGNMSVQDFTSYSGDIGWSDEMNVAMEVWDEAEVAYDKALSDVAKFSMSFDG</sequence>
<proteinExistence type="predicted"/>
<organism evidence="1">
    <name type="scientific">marine sediment metagenome</name>
    <dbReference type="NCBI Taxonomy" id="412755"/>
    <lineage>
        <taxon>unclassified sequences</taxon>
        <taxon>metagenomes</taxon>
        <taxon>ecological metagenomes</taxon>
    </lineage>
</organism>
<protein>
    <submittedName>
        <fullName evidence="1">Uncharacterized protein</fullName>
    </submittedName>
</protein>
<gene>
    <name evidence="1" type="ORF">LCGC14_1988840</name>
</gene>